<evidence type="ECO:0000256" key="1">
    <source>
        <dbReference type="ARBA" id="ARBA00004651"/>
    </source>
</evidence>
<evidence type="ECO:0000256" key="6">
    <source>
        <dbReference type="ARBA" id="ARBA00022989"/>
    </source>
</evidence>
<dbReference type="RefSeq" id="WP_115345484.1">
    <property type="nucleotide sequence ID" value="NZ_UGPG01000001.1"/>
</dbReference>
<keyword evidence="5 8" id="KW-0812">Transmembrane</keyword>
<gene>
    <name evidence="10" type="ORF">NCTC10815_00107</name>
</gene>
<dbReference type="PANTHER" id="PTHR30294:SF45">
    <property type="entry name" value="LINEARMYCIN RESISTANCE PERMEASE PROTEIN LNRN"/>
    <property type="match status" value="1"/>
</dbReference>
<dbReference type="PANTHER" id="PTHR30294">
    <property type="entry name" value="MEMBRANE COMPONENT OF ABC TRANSPORTER YHHJ-RELATED"/>
    <property type="match status" value="1"/>
</dbReference>
<organism evidence="10 11">
    <name type="scientific">Listeria grayi</name>
    <name type="common">Listeria murrayi</name>
    <dbReference type="NCBI Taxonomy" id="1641"/>
    <lineage>
        <taxon>Bacteria</taxon>
        <taxon>Bacillati</taxon>
        <taxon>Bacillota</taxon>
        <taxon>Bacilli</taxon>
        <taxon>Bacillales</taxon>
        <taxon>Listeriaceae</taxon>
        <taxon>Listeria</taxon>
    </lineage>
</organism>
<evidence type="ECO:0000256" key="3">
    <source>
        <dbReference type="ARBA" id="ARBA00022448"/>
    </source>
</evidence>
<name>A0A378M911_LISGR</name>
<keyword evidence="6 8" id="KW-1133">Transmembrane helix</keyword>
<dbReference type="Gene3D" id="3.40.1710.10">
    <property type="entry name" value="abc type-2 transporter like domain"/>
    <property type="match status" value="1"/>
</dbReference>
<dbReference type="Proteomes" id="UP000254879">
    <property type="component" value="Unassembled WGS sequence"/>
</dbReference>
<feature type="domain" description="ABC transmembrane type-2" evidence="9">
    <location>
        <begin position="139"/>
        <end position="373"/>
    </location>
</feature>
<feature type="transmembrane region" description="Helical" evidence="8">
    <location>
        <begin position="265"/>
        <end position="286"/>
    </location>
</feature>
<feature type="transmembrane region" description="Helical" evidence="8">
    <location>
        <begin position="20"/>
        <end position="40"/>
    </location>
</feature>
<dbReference type="Pfam" id="PF12698">
    <property type="entry name" value="ABC2_membrane_3"/>
    <property type="match status" value="1"/>
</dbReference>
<sequence length="380" mass="42713">MQAIGWLFKHNAQVLWKNKFRLLVLVGTPIISIIIYFFSYQSSDNISHLRIGVVNQDNGVYTAEVVKGLQANSDTKLLDYQTGKKKVINGNIDGLIVFHSGSNASLKEGKPRGFEIQTVRGAEISNQVKALLNNQISRTVKFVQLSDPEHSFQTYKEAYEHAKVTIKEQQVGVEKDTTIMMTSAIIGFFCMMLLYSAGNLGELIFQEKEDGTYYRLMAAPFTSRQYLTSNSLFALATLVFQIMLCLVGMKFVFHIEPGFSYLELFAILLIYAIMAVLLSLVFGFMAKNRTSVSALQMIVFTLSSLLSGALIPVSIMPAFMQKVAVFMPQYWVMDAIGEMQHDALSGRLLFAIFVLFAYSLLFASIAIYKHKHTEETHSFI</sequence>
<feature type="transmembrane region" description="Helical" evidence="8">
    <location>
        <begin position="179"/>
        <end position="198"/>
    </location>
</feature>
<feature type="transmembrane region" description="Helical" evidence="8">
    <location>
        <begin position="232"/>
        <end position="253"/>
    </location>
</feature>
<evidence type="ECO:0000256" key="7">
    <source>
        <dbReference type="ARBA" id="ARBA00023136"/>
    </source>
</evidence>
<keyword evidence="3" id="KW-0813">Transport</keyword>
<feature type="transmembrane region" description="Helical" evidence="8">
    <location>
        <begin position="348"/>
        <end position="368"/>
    </location>
</feature>
<keyword evidence="7 8" id="KW-0472">Membrane</keyword>
<dbReference type="InterPro" id="IPR047817">
    <property type="entry name" value="ABC2_TM_bact-type"/>
</dbReference>
<dbReference type="GO" id="GO:0140359">
    <property type="term" value="F:ABC-type transporter activity"/>
    <property type="evidence" value="ECO:0007669"/>
    <property type="project" value="InterPro"/>
</dbReference>
<evidence type="ECO:0000256" key="5">
    <source>
        <dbReference type="ARBA" id="ARBA00022692"/>
    </source>
</evidence>
<evidence type="ECO:0000256" key="2">
    <source>
        <dbReference type="ARBA" id="ARBA00007783"/>
    </source>
</evidence>
<comment type="similarity">
    <text evidence="2">Belongs to the ABC-2 integral membrane protein family.</text>
</comment>
<evidence type="ECO:0000313" key="10">
    <source>
        <dbReference type="EMBL" id="STY42859.1"/>
    </source>
</evidence>
<evidence type="ECO:0000259" key="9">
    <source>
        <dbReference type="PROSITE" id="PS51012"/>
    </source>
</evidence>
<reference evidence="10 11" key="1">
    <citation type="submission" date="2018-06" db="EMBL/GenBank/DDBJ databases">
        <authorList>
            <consortium name="Pathogen Informatics"/>
            <person name="Doyle S."/>
        </authorList>
    </citation>
    <scope>NUCLEOTIDE SEQUENCE [LARGE SCALE GENOMIC DNA]</scope>
    <source>
        <strain evidence="11">NCTC 10815</strain>
    </source>
</reference>
<proteinExistence type="inferred from homology"/>
<evidence type="ECO:0000313" key="11">
    <source>
        <dbReference type="Proteomes" id="UP000254879"/>
    </source>
</evidence>
<evidence type="ECO:0000256" key="4">
    <source>
        <dbReference type="ARBA" id="ARBA00022475"/>
    </source>
</evidence>
<dbReference type="InterPro" id="IPR051449">
    <property type="entry name" value="ABC-2_transporter_component"/>
</dbReference>
<accession>A0A378M911</accession>
<dbReference type="AlphaFoldDB" id="A0A378M911"/>
<dbReference type="GO" id="GO:0005886">
    <property type="term" value="C:plasma membrane"/>
    <property type="evidence" value="ECO:0007669"/>
    <property type="project" value="UniProtKB-SubCell"/>
</dbReference>
<dbReference type="PROSITE" id="PS51012">
    <property type="entry name" value="ABC_TM2"/>
    <property type="match status" value="1"/>
</dbReference>
<evidence type="ECO:0000256" key="8">
    <source>
        <dbReference type="SAM" id="Phobius"/>
    </source>
</evidence>
<feature type="transmembrane region" description="Helical" evidence="8">
    <location>
        <begin position="298"/>
        <end position="320"/>
    </location>
</feature>
<protein>
    <submittedName>
        <fullName evidence="10">ABC-type uncharacterized transport system, permease component</fullName>
    </submittedName>
</protein>
<dbReference type="InterPro" id="IPR013525">
    <property type="entry name" value="ABC2_TM"/>
</dbReference>
<comment type="subcellular location">
    <subcellularLocation>
        <location evidence="1">Cell membrane</location>
        <topology evidence="1">Multi-pass membrane protein</topology>
    </subcellularLocation>
</comment>
<dbReference type="EMBL" id="UGPG01000001">
    <property type="protein sequence ID" value="STY42859.1"/>
    <property type="molecule type" value="Genomic_DNA"/>
</dbReference>
<keyword evidence="4" id="KW-1003">Cell membrane</keyword>